<dbReference type="EMBL" id="CM020619">
    <property type="protein sequence ID" value="KAK1862964.1"/>
    <property type="molecule type" value="Genomic_DNA"/>
</dbReference>
<evidence type="ECO:0000313" key="1">
    <source>
        <dbReference type="EMBL" id="KAK1862964.1"/>
    </source>
</evidence>
<dbReference type="Proteomes" id="UP000798662">
    <property type="component" value="Chromosome 2"/>
</dbReference>
<accession>A0ACC3BYG9</accession>
<reference evidence="1" key="1">
    <citation type="submission" date="2019-11" db="EMBL/GenBank/DDBJ databases">
        <title>Nori genome reveals adaptations in red seaweeds to the harsh intertidal environment.</title>
        <authorList>
            <person name="Wang D."/>
            <person name="Mao Y."/>
        </authorList>
    </citation>
    <scope>NUCLEOTIDE SEQUENCE</scope>
    <source>
        <tissue evidence="1">Gametophyte</tissue>
    </source>
</reference>
<comment type="caution">
    <text evidence="1">The sequence shown here is derived from an EMBL/GenBank/DDBJ whole genome shotgun (WGS) entry which is preliminary data.</text>
</comment>
<name>A0ACC3BYG9_PYRYE</name>
<gene>
    <name evidence="1" type="ORF">I4F81_005530</name>
</gene>
<organism evidence="1 2">
    <name type="scientific">Pyropia yezoensis</name>
    <name type="common">Susabi-nori</name>
    <name type="synonym">Porphyra yezoensis</name>
    <dbReference type="NCBI Taxonomy" id="2788"/>
    <lineage>
        <taxon>Eukaryota</taxon>
        <taxon>Rhodophyta</taxon>
        <taxon>Bangiophyceae</taxon>
        <taxon>Bangiales</taxon>
        <taxon>Bangiaceae</taxon>
        <taxon>Pyropia</taxon>
    </lineage>
</organism>
<sequence length="357" mass="38167">MAAFVSSGLAAAPRRRAAAATAAARRCACRGRPAGNLAAGPSRRVVAVPTASAAEAQSTEAPTAEPLVGSSDRAAALPWQTSVAGEEFPLLFMDFIVHMLGVMKGELTGVADLPFEESLSLQTGKKRPARIESWNFSADGFRKIRATYIDAGLPAQVFNSVWYPDPAYDLPLLGIDFLAFGKKRVLCILDFQPLSQEPAYLEKYISPLSAIKAKYPGLAGKMSSRFYDENRFFSQELAFGKFDNADPIKVELYPAFVEYLSEYIRAFKAATPETDPVVIAATRAAQADYDQYSAERDPAVGLFSTYFGPEWAEAFTHEFLFSDSVPVPKAEGTAKEGGGGAPGAPGEAPPAAATPAA</sequence>
<protein>
    <submittedName>
        <fullName evidence="1">Uncharacterized protein</fullName>
    </submittedName>
</protein>
<proteinExistence type="predicted"/>
<evidence type="ECO:0000313" key="2">
    <source>
        <dbReference type="Proteomes" id="UP000798662"/>
    </source>
</evidence>
<keyword evidence="2" id="KW-1185">Reference proteome</keyword>